<dbReference type="EMBL" id="CP104973">
    <property type="protein sequence ID" value="UXN60687.1"/>
    <property type="molecule type" value="Genomic_DNA"/>
</dbReference>
<reference evidence="1" key="1">
    <citation type="submission" date="2022-09" db="EMBL/GenBank/DDBJ databases">
        <title>Interaction between co-microsymbionts with complementary sets of symbiotic genes in legume-rhizobium systems.</title>
        <authorList>
            <person name="Safronova V."/>
            <person name="Sazanova A."/>
            <person name="Afonin A."/>
            <person name="Chirak E."/>
        </authorList>
    </citation>
    <scope>NUCLEOTIDE SEQUENCE</scope>
    <source>
        <strain evidence="1">A18/3m</strain>
    </source>
</reference>
<name>A0ACD4D4C0_9HYPH</name>
<protein>
    <submittedName>
        <fullName evidence="1">Porin</fullName>
    </submittedName>
</protein>
<evidence type="ECO:0000313" key="2">
    <source>
        <dbReference type="Proteomes" id="UP001061991"/>
    </source>
</evidence>
<accession>A0ACD4D4C0</accession>
<evidence type="ECO:0000313" key="1">
    <source>
        <dbReference type="EMBL" id="UXN60687.1"/>
    </source>
</evidence>
<organism evidence="1 2">
    <name type="scientific">Phyllobacterium zundukense</name>
    <dbReference type="NCBI Taxonomy" id="1867719"/>
    <lineage>
        <taxon>Bacteria</taxon>
        <taxon>Pseudomonadati</taxon>
        <taxon>Pseudomonadota</taxon>
        <taxon>Alphaproteobacteria</taxon>
        <taxon>Hyphomicrobiales</taxon>
        <taxon>Phyllobacteriaceae</taxon>
        <taxon>Phyllobacterium</taxon>
    </lineage>
</organism>
<dbReference type="Proteomes" id="UP001061991">
    <property type="component" value="Chromosome"/>
</dbReference>
<proteinExistence type="predicted"/>
<gene>
    <name evidence="1" type="ORF">N8E88_30125</name>
</gene>
<keyword evidence="2" id="KW-1185">Reference proteome</keyword>
<sequence length="382" mass="40653">MNIKSLLLGSAAALVAVTGARAADAVVVAEPEPVEYVKVCDAYGAGFYYIPGTETCLKIDGYVRADISAGDDAYSGAERDTYDWRARALLRFDARSETELGTLKSFAELRYNFKNGADAETVDLNQATIELGGFRVGAADSQFTSWTNYLGDIINDDVIAEGNYVTNQISYTFTGGNGFSAFAGLEQGGGRADVVFVQSAITGEVIAGSVTNTIQDYTPHVVAGVKFEQGWGSVAAVAGYDSVIEEFGGKVRVDVKFNDTISAWVMGGYQSGWDDAYGVDDAGNDFYVHTKNYYAPWNGDYAVWGGVAAKVTDTATVNAQVGYEADGTVAAALNVGYELVPGFKITPEINYTSFSGGRGDVVEAQGGNKNAFGGILRFQRNF</sequence>